<protein>
    <recommendedName>
        <fullName evidence="1">Protein kinase domain-containing protein</fullName>
    </recommendedName>
</protein>
<dbReference type="PROSITE" id="PS50011">
    <property type="entry name" value="PROTEIN_KINASE_DOM"/>
    <property type="match status" value="1"/>
</dbReference>
<dbReference type="GO" id="GO:0004672">
    <property type="term" value="F:protein kinase activity"/>
    <property type="evidence" value="ECO:0007669"/>
    <property type="project" value="InterPro"/>
</dbReference>
<dbReference type="InterPro" id="IPR011009">
    <property type="entry name" value="Kinase-like_dom_sf"/>
</dbReference>
<dbReference type="VEuPathDB" id="FungiDB:EYZ11_011230"/>
<comment type="caution">
    <text evidence="2">The sequence shown here is derived from an EMBL/GenBank/DDBJ whole genome shotgun (WGS) entry which is preliminary data.</text>
</comment>
<dbReference type="GO" id="GO:0005524">
    <property type="term" value="F:ATP binding"/>
    <property type="evidence" value="ECO:0007669"/>
    <property type="project" value="InterPro"/>
</dbReference>
<dbReference type="InterPro" id="IPR000719">
    <property type="entry name" value="Prot_kinase_dom"/>
</dbReference>
<sequence length="169" mass="19411">MATFKITCTAYGYTVVGKGTTSRLWNEVSREAEGSALPVFLGAIDLAKIYFLHGAGEIRHMLIMAWGCESISEIKHDNGLMREILRSKKEIRSLGVRHRDLRLDNILWNAELGRALIIDFHLSELVHRPMKKRKRLLRRFRVGWRYPSPLTHTAFAVWVIPGSTVLWAQ</sequence>
<reference evidence="2 3" key="1">
    <citation type="submission" date="2019-08" db="EMBL/GenBank/DDBJ databases">
        <title>The genome sequence of a newly discovered highly antifungal drug resistant Aspergillus species, Aspergillus tanneri NIH 1004.</title>
        <authorList>
            <person name="Mounaud S."/>
            <person name="Singh I."/>
            <person name="Joardar V."/>
            <person name="Pakala S."/>
            <person name="Pakala S."/>
            <person name="Venepally P."/>
            <person name="Chung J.K."/>
            <person name="Losada L."/>
            <person name="Nierman W.C."/>
        </authorList>
    </citation>
    <scope>NUCLEOTIDE SEQUENCE [LARGE SCALE GENOMIC DNA]</scope>
    <source>
        <strain evidence="2 3">NIH1004</strain>
    </source>
</reference>
<name>A0A5M9N072_9EURO</name>
<gene>
    <name evidence="2" type="ORF">ATNIH1004_001647</name>
</gene>
<evidence type="ECO:0000313" key="2">
    <source>
        <dbReference type="EMBL" id="KAA8652742.1"/>
    </source>
</evidence>
<proteinExistence type="predicted"/>
<evidence type="ECO:0000259" key="1">
    <source>
        <dbReference type="PROSITE" id="PS50011"/>
    </source>
</evidence>
<dbReference type="Proteomes" id="UP000324241">
    <property type="component" value="Unassembled WGS sequence"/>
</dbReference>
<dbReference type="AlphaFoldDB" id="A0A5M9N072"/>
<feature type="domain" description="Protein kinase" evidence="1">
    <location>
        <begin position="1"/>
        <end position="169"/>
    </location>
</feature>
<dbReference type="RefSeq" id="XP_033432103.1">
    <property type="nucleotide sequence ID" value="XM_033566346.1"/>
</dbReference>
<evidence type="ECO:0000313" key="3">
    <source>
        <dbReference type="Proteomes" id="UP000324241"/>
    </source>
</evidence>
<dbReference type="OrthoDB" id="2156052at2759"/>
<accession>A0A5M9N072</accession>
<dbReference type="EMBL" id="QUQM01000002">
    <property type="protein sequence ID" value="KAA8652742.1"/>
    <property type="molecule type" value="Genomic_DNA"/>
</dbReference>
<dbReference type="GeneID" id="54324349"/>
<organism evidence="2 3">
    <name type="scientific">Aspergillus tanneri</name>
    <dbReference type="NCBI Taxonomy" id="1220188"/>
    <lineage>
        <taxon>Eukaryota</taxon>
        <taxon>Fungi</taxon>
        <taxon>Dikarya</taxon>
        <taxon>Ascomycota</taxon>
        <taxon>Pezizomycotina</taxon>
        <taxon>Eurotiomycetes</taxon>
        <taxon>Eurotiomycetidae</taxon>
        <taxon>Eurotiales</taxon>
        <taxon>Aspergillaceae</taxon>
        <taxon>Aspergillus</taxon>
        <taxon>Aspergillus subgen. Circumdati</taxon>
    </lineage>
</organism>
<dbReference type="Gene3D" id="1.10.510.10">
    <property type="entry name" value="Transferase(Phosphotransferase) domain 1"/>
    <property type="match status" value="1"/>
</dbReference>
<dbReference type="SUPFAM" id="SSF56112">
    <property type="entry name" value="Protein kinase-like (PK-like)"/>
    <property type="match status" value="1"/>
</dbReference>